<dbReference type="AlphaFoldDB" id="A0A2J8XG20"/>
<evidence type="ECO:0000313" key="1">
    <source>
        <dbReference type="EMBL" id="PNJ80969.1"/>
    </source>
</evidence>
<dbReference type="EMBL" id="NDHI03003366">
    <property type="protein sequence ID" value="PNJ80969.1"/>
    <property type="molecule type" value="Genomic_DNA"/>
</dbReference>
<name>A0A2J8XG20_PONAB</name>
<protein>
    <submittedName>
        <fullName evidence="1">AQP4 isoform 2</fullName>
    </submittedName>
</protein>
<gene>
    <name evidence="1" type="ORF">CR201_G0002223</name>
</gene>
<reference evidence="1" key="1">
    <citation type="submission" date="2017-12" db="EMBL/GenBank/DDBJ databases">
        <title>High-resolution comparative analysis of great ape genomes.</title>
        <authorList>
            <person name="Pollen A."/>
            <person name="Hastie A."/>
            <person name="Hormozdiari F."/>
            <person name="Dougherty M."/>
            <person name="Liu R."/>
            <person name="Chaisson M."/>
            <person name="Hoppe E."/>
            <person name="Hill C."/>
            <person name="Pang A."/>
            <person name="Hillier L."/>
            <person name="Baker C."/>
            <person name="Armstrong J."/>
            <person name="Shendure J."/>
            <person name="Paten B."/>
            <person name="Wilson R."/>
            <person name="Chao H."/>
            <person name="Schneider V."/>
            <person name="Ventura M."/>
            <person name="Kronenberg Z."/>
            <person name="Murali S."/>
            <person name="Gordon D."/>
            <person name="Cantsilieris S."/>
            <person name="Munson K."/>
            <person name="Nelson B."/>
            <person name="Raja A."/>
            <person name="Underwood J."/>
            <person name="Diekhans M."/>
            <person name="Fiddes I."/>
            <person name="Haussler D."/>
            <person name="Eichler E."/>
        </authorList>
    </citation>
    <scope>NUCLEOTIDE SEQUENCE [LARGE SCALE GENOMIC DNA]</scope>
    <source>
        <strain evidence="1">Susie</strain>
    </source>
</reference>
<sequence>MSDRPTARRWGVDLCVPERTSWWLSEGSGLKLSGKQSQQNFWPCLFLFSSAWDPPSTGVEWKSLYRSTWFSSPFALDSALQPWCSALATSAVATSTLQ</sequence>
<organism evidence="1">
    <name type="scientific">Pongo abelii</name>
    <name type="common">Sumatran orangutan</name>
    <name type="synonym">Pongo pygmaeus abelii</name>
    <dbReference type="NCBI Taxonomy" id="9601"/>
    <lineage>
        <taxon>Eukaryota</taxon>
        <taxon>Metazoa</taxon>
        <taxon>Chordata</taxon>
        <taxon>Craniata</taxon>
        <taxon>Vertebrata</taxon>
        <taxon>Euteleostomi</taxon>
        <taxon>Mammalia</taxon>
        <taxon>Eutheria</taxon>
        <taxon>Euarchontoglires</taxon>
        <taxon>Primates</taxon>
        <taxon>Haplorrhini</taxon>
        <taxon>Catarrhini</taxon>
        <taxon>Hominidae</taxon>
        <taxon>Pongo</taxon>
    </lineage>
</organism>
<proteinExistence type="predicted"/>
<comment type="caution">
    <text evidence="1">The sequence shown here is derived from an EMBL/GenBank/DDBJ whole genome shotgun (WGS) entry which is preliminary data.</text>
</comment>
<accession>A0A2J8XG20</accession>